<keyword evidence="2" id="KW-1185">Reference proteome</keyword>
<dbReference type="EnsemblPlants" id="AET5Gv20101600.1">
    <property type="protein sequence ID" value="AET5Gv20101600.1"/>
    <property type="gene ID" value="AET5Gv20101600"/>
</dbReference>
<organism evidence="1 2">
    <name type="scientific">Aegilops tauschii subsp. strangulata</name>
    <name type="common">Goatgrass</name>
    <dbReference type="NCBI Taxonomy" id="200361"/>
    <lineage>
        <taxon>Eukaryota</taxon>
        <taxon>Viridiplantae</taxon>
        <taxon>Streptophyta</taxon>
        <taxon>Embryophyta</taxon>
        <taxon>Tracheophyta</taxon>
        <taxon>Spermatophyta</taxon>
        <taxon>Magnoliopsida</taxon>
        <taxon>Liliopsida</taxon>
        <taxon>Poales</taxon>
        <taxon>Poaceae</taxon>
        <taxon>BOP clade</taxon>
        <taxon>Pooideae</taxon>
        <taxon>Triticodae</taxon>
        <taxon>Triticeae</taxon>
        <taxon>Triticinae</taxon>
        <taxon>Aegilops</taxon>
    </lineage>
</organism>
<protein>
    <submittedName>
        <fullName evidence="1">Uncharacterized protein</fullName>
    </submittedName>
</protein>
<dbReference type="Proteomes" id="UP000015105">
    <property type="component" value="Chromosome 5D"/>
</dbReference>
<proteinExistence type="predicted"/>
<reference evidence="2" key="2">
    <citation type="journal article" date="2017" name="Nat. Plants">
        <title>The Aegilops tauschii genome reveals multiple impacts of transposons.</title>
        <authorList>
            <person name="Zhao G."/>
            <person name="Zou C."/>
            <person name="Li K."/>
            <person name="Wang K."/>
            <person name="Li T."/>
            <person name="Gao L."/>
            <person name="Zhang X."/>
            <person name="Wang H."/>
            <person name="Yang Z."/>
            <person name="Liu X."/>
            <person name="Jiang W."/>
            <person name="Mao L."/>
            <person name="Kong X."/>
            <person name="Jiao Y."/>
            <person name="Jia J."/>
        </authorList>
    </citation>
    <scope>NUCLEOTIDE SEQUENCE [LARGE SCALE GENOMIC DNA]</scope>
    <source>
        <strain evidence="2">cv. AL8/78</strain>
    </source>
</reference>
<reference evidence="2" key="1">
    <citation type="journal article" date="2014" name="Science">
        <title>Ancient hybridizations among the ancestral genomes of bread wheat.</title>
        <authorList>
            <consortium name="International Wheat Genome Sequencing Consortium,"/>
            <person name="Marcussen T."/>
            <person name="Sandve S.R."/>
            <person name="Heier L."/>
            <person name="Spannagl M."/>
            <person name="Pfeifer M."/>
            <person name="Jakobsen K.S."/>
            <person name="Wulff B.B."/>
            <person name="Steuernagel B."/>
            <person name="Mayer K.F."/>
            <person name="Olsen O.A."/>
        </authorList>
    </citation>
    <scope>NUCLEOTIDE SEQUENCE [LARGE SCALE GENOMIC DNA]</scope>
    <source>
        <strain evidence="2">cv. AL8/78</strain>
    </source>
</reference>
<evidence type="ECO:0000313" key="1">
    <source>
        <dbReference type="EnsemblPlants" id="AET5Gv20101600.1"/>
    </source>
</evidence>
<name>A0A453JKX8_AEGTS</name>
<accession>A0A453JKX8</accession>
<reference evidence="1" key="3">
    <citation type="journal article" date="2017" name="Nature">
        <title>Genome sequence of the progenitor of the wheat D genome Aegilops tauschii.</title>
        <authorList>
            <person name="Luo M.C."/>
            <person name="Gu Y.Q."/>
            <person name="Puiu D."/>
            <person name="Wang H."/>
            <person name="Twardziok S.O."/>
            <person name="Deal K.R."/>
            <person name="Huo N."/>
            <person name="Zhu T."/>
            <person name="Wang L."/>
            <person name="Wang Y."/>
            <person name="McGuire P.E."/>
            <person name="Liu S."/>
            <person name="Long H."/>
            <person name="Ramasamy R.K."/>
            <person name="Rodriguez J.C."/>
            <person name="Van S.L."/>
            <person name="Yuan L."/>
            <person name="Wang Z."/>
            <person name="Xia Z."/>
            <person name="Xiao L."/>
            <person name="Anderson O.D."/>
            <person name="Ouyang S."/>
            <person name="Liang Y."/>
            <person name="Zimin A.V."/>
            <person name="Pertea G."/>
            <person name="Qi P."/>
            <person name="Bennetzen J.L."/>
            <person name="Dai X."/>
            <person name="Dawson M.W."/>
            <person name="Muller H.G."/>
            <person name="Kugler K."/>
            <person name="Rivarola-Duarte L."/>
            <person name="Spannagl M."/>
            <person name="Mayer K.F.X."/>
            <person name="Lu F.H."/>
            <person name="Bevan M.W."/>
            <person name="Leroy P."/>
            <person name="Li P."/>
            <person name="You F.M."/>
            <person name="Sun Q."/>
            <person name="Liu Z."/>
            <person name="Lyons E."/>
            <person name="Wicker T."/>
            <person name="Salzberg S.L."/>
            <person name="Devos K.M."/>
            <person name="Dvorak J."/>
        </authorList>
    </citation>
    <scope>NUCLEOTIDE SEQUENCE [LARGE SCALE GENOMIC DNA]</scope>
    <source>
        <strain evidence="1">cv. AL8/78</strain>
    </source>
</reference>
<dbReference type="Gramene" id="AET5Gv20101600.1">
    <property type="protein sequence ID" value="AET5Gv20101600.1"/>
    <property type="gene ID" value="AET5Gv20101600"/>
</dbReference>
<reference evidence="1" key="4">
    <citation type="submission" date="2019-03" db="UniProtKB">
        <authorList>
            <consortium name="EnsemblPlants"/>
        </authorList>
    </citation>
    <scope>IDENTIFICATION</scope>
</reference>
<dbReference type="AlphaFoldDB" id="A0A453JKX8"/>
<evidence type="ECO:0000313" key="2">
    <source>
        <dbReference type="Proteomes" id="UP000015105"/>
    </source>
</evidence>
<sequence length="61" mass="7182">MDHLSVRRIQCSRYTEVKACLHTDGSSCLCVRRIWNFIWGELCHPYRHCCTVGTESHSVWN</sequence>
<reference evidence="1" key="5">
    <citation type="journal article" date="2021" name="G3 (Bethesda)">
        <title>Aegilops tauschii genome assembly Aet v5.0 features greater sequence contiguity and improved annotation.</title>
        <authorList>
            <person name="Wang L."/>
            <person name="Zhu T."/>
            <person name="Rodriguez J.C."/>
            <person name="Deal K.R."/>
            <person name="Dubcovsky J."/>
            <person name="McGuire P.E."/>
            <person name="Lux T."/>
            <person name="Spannagl M."/>
            <person name="Mayer K.F.X."/>
            <person name="Baldrich P."/>
            <person name="Meyers B.C."/>
            <person name="Huo N."/>
            <person name="Gu Y.Q."/>
            <person name="Zhou H."/>
            <person name="Devos K.M."/>
            <person name="Bennetzen J.L."/>
            <person name="Unver T."/>
            <person name="Budak H."/>
            <person name="Gulick P.J."/>
            <person name="Galiba G."/>
            <person name="Kalapos B."/>
            <person name="Nelson D.R."/>
            <person name="Li P."/>
            <person name="You F.M."/>
            <person name="Luo M.C."/>
            <person name="Dvorak J."/>
        </authorList>
    </citation>
    <scope>NUCLEOTIDE SEQUENCE [LARGE SCALE GENOMIC DNA]</scope>
    <source>
        <strain evidence="1">cv. AL8/78</strain>
    </source>
</reference>